<dbReference type="PANTHER" id="PTHR30615">
    <property type="entry name" value="UNCHARACTERIZED PROTEIN YJBQ-RELATED"/>
    <property type="match status" value="1"/>
</dbReference>
<dbReference type="EMBL" id="SLUB01000025">
    <property type="protein sequence ID" value="THE11715.1"/>
    <property type="molecule type" value="Genomic_DNA"/>
</dbReference>
<sequence>MLHKLTIQTNERDQMIEVTEKVQAIIDEKEIREGAVIVYCPHTTAGITINENADPDVKRDMIRRFDEIYPWHHKLDRHMEGNTAAHMKASTVGTSQHVIVTNGRLLLGTWQGIYFCEFDGPRTRTFYVKVL</sequence>
<accession>A0A4S3PR32</accession>
<dbReference type="OrthoDB" id="9801725at2"/>
<comment type="similarity">
    <text evidence="1">Belongs to the UPF0047 family.</text>
</comment>
<evidence type="ECO:0000256" key="1">
    <source>
        <dbReference type="ARBA" id="ARBA00005534"/>
    </source>
</evidence>
<dbReference type="Pfam" id="PF01894">
    <property type="entry name" value="YjbQ"/>
    <property type="match status" value="1"/>
</dbReference>
<dbReference type="InterPro" id="IPR001602">
    <property type="entry name" value="UPF0047_YjbQ-like"/>
</dbReference>
<dbReference type="Proteomes" id="UP000306477">
    <property type="component" value="Unassembled WGS sequence"/>
</dbReference>
<keyword evidence="3" id="KW-1185">Reference proteome</keyword>
<dbReference type="InterPro" id="IPR035917">
    <property type="entry name" value="YjbQ-like_sf"/>
</dbReference>
<dbReference type="RefSeq" id="WP_136380204.1">
    <property type="nucleotide sequence ID" value="NZ_SLUB01000025.1"/>
</dbReference>
<dbReference type="PROSITE" id="PS01314">
    <property type="entry name" value="UPF0047"/>
    <property type="match status" value="1"/>
</dbReference>
<proteinExistence type="inferred from homology"/>
<comment type="caution">
    <text evidence="2">The sequence shown here is derived from an EMBL/GenBank/DDBJ whole genome shotgun (WGS) entry which is preliminary data.</text>
</comment>
<dbReference type="STRING" id="1033734.GCA_000285535_00463"/>
<protein>
    <submittedName>
        <fullName evidence="2">YjbQ family protein</fullName>
    </submittedName>
</protein>
<dbReference type="AlphaFoldDB" id="A0A4S3PR32"/>
<reference evidence="2 3" key="1">
    <citation type="journal article" date="2019" name="Indoor Air">
        <title>Impacts of indoor surface finishes on bacterial viability.</title>
        <authorList>
            <person name="Hu J."/>
            <person name="Maamar S.B."/>
            <person name="Glawe A.J."/>
            <person name="Gottel N."/>
            <person name="Gilbert J.A."/>
            <person name="Hartmann E.M."/>
        </authorList>
    </citation>
    <scope>NUCLEOTIDE SEQUENCE [LARGE SCALE GENOMIC DNA]</scope>
    <source>
        <strain evidence="2 3">AF060A6</strain>
    </source>
</reference>
<evidence type="ECO:0000313" key="3">
    <source>
        <dbReference type="Proteomes" id="UP000306477"/>
    </source>
</evidence>
<dbReference type="Gene3D" id="2.60.120.460">
    <property type="entry name" value="YjbQ-like"/>
    <property type="match status" value="1"/>
</dbReference>
<dbReference type="SUPFAM" id="SSF111038">
    <property type="entry name" value="YjbQ-like"/>
    <property type="match status" value="1"/>
</dbReference>
<organism evidence="2 3">
    <name type="scientific">Bacillus timonensis</name>
    <dbReference type="NCBI Taxonomy" id="1033734"/>
    <lineage>
        <taxon>Bacteria</taxon>
        <taxon>Bacillati</taxon>
        <taxon>Bacillota</taxon>
        <taxon>Bacilli</taxon>
        <taxon>Bacillales</taxon>
        <taxon>Bacillaceae</taxon>
        <taxon>Bacillus</taxon>
    </lineage>
</organism>
<dbReference type="PIRSF" id="PIRSF004681">
    <property type="entry name" value="UCP004681"/>
    <property type="match status" value="1"/>
</dbReference>
<evidence type="ECO:0000313" key="2">
    <source>
        <dbReference type="EMBL" id="THE11715.1"/>
    </source>
</evidence>
<dbReference type="PANTHER" id="PTHR30615:SF8">
    <property type="entry name" value="UPF0047 PROTEIN C4A8.02C"/>
    <property type="match status" value="1"/>
</dbReference>
<name>A0A4S3PR32_9BACI</name>
<gene>
    <name evidence="2" type="ORF">E1I69_14000</name>
</gene>
<dbReference type="NCBIfam" id="TIGR00149">
    <property type="entry name" value="TIGR00149_YjbQ"/>
    <property type="match status" value="1"/>
</dbReference>